<feature type="non-terminal residue" evidence="1">
    <location>
        <position position="257"/>
    </location>
</feature>
<feature type="non-terminal residue" evidence="1">
    <location>
        <position position="1"/>
    </location>
</feature>
<protein>
    <submittedName>
        <fullName evidence="1">Uncharacterized protein</fullName>
    </submittedName>
</protein>
<dbReference type="InterPro" id="IPR011990">
    <property type="entry name" value="TPR-like_helical_dom_sf"/>
</dbReference>
<gene>
    <name evidence="1" type="ORF">METZ01_LOCUS448632</name>
</gene>
<dbReference type="Gene3D" id="1.25.40.10">
    <property type="entry name" value="Tetratricopeptide repeat domain"/>
    <property type="match status" value="1"/>
</dbReference>
<evidence type="ECO:0000313" key="1">
    <source>
        <dbReference type="EMBL" id="SVD95778.1"/>
    </source>
</evidence>
<name>A0A382ZM57_9ZZZZ</name>
<dbReference type="AlphaFoldDB" id="A0A382ZM57"/>
<dbReference type="EMBL" id="UINC01184525">
    <property type="protein sequence ID" value="SVD95778.1"/>
    <property type="molecule type" value="Genomic_DNA"/>
</dbReference>
<dbReference type="SUPFAM" id="SSF48452">
    <property type="entry name" value="TPR-like"/>
    <property type="match status" value="1"/>
</dbReference>
<proteinExistence type="predicted"/>
<reference evidence="1" key="1">
    <citation type="submission" date="2018-05" db="EMBL/GenBank/DDBJ databases">
        <authorList>
            <person name="Lanie J.A."/>
            <person name="Ng W.-L."/>
            <person name="Kazmierczak K.M."/>
            <person name="Andrzejewski T.M."/>
            <person name="Davidsen T.M."/>
            <person name="Wayne K.J."/>
            <person name="Tettelin H."/>
            <person name="Glass J.I."/>
            <person name="Rusch D."/>
            <person name="Podicherti R."/>
            <person name="Tsui H.-C.T."/>
            <person name="Winkler M.E."/>
        </authorList>
    </citation>
    <scope>NUCLEOTIDE SEQUENCE</scope>
</reference>
<sequence length="257" mass="28582">EFVDAHIAKGRIATAEGMARGEATNKWLPEALRAYRKAQDVNPEYPPSYFFAGQSYLQAQNLQLARASYTRLIELNHGPFVARAMHKVEQIQMIERAAPGTEVGIKIALEEEISRGELAVLLLEELKLAELVLKRRPINDGANFQTPGDQANLSNPSEAVDIGHYWAKPWIEEILALGVPGLELFPDHSFKPEQALTRANYALVNQGILVLLSGDRSLSIRYVGESSRFSDVRSDFYAYNAIALSTERGLMAADKRT</sequence>
<accession>A0A382ZM57</accession>
<organism evidence="1">
    <name type="scientific">marine metagenome</name>
    <dbReference type="NCBI Taxonomy" id="408172"/>
    <lineage>
        <taxon>unclassified sequences</taxon>
        <taxon>metagenomes</taxon>
        <taxon>ecological metagenomes</taxon>
    </lineage>
</organism>